<feature type="region of interest" description="Disordered" evidence="1">
    <location>
        <begin position="26"/>
        <end position="78"/>
    </location>
</feature>
<evidence type="ECO:0008006" key="5">
    <source>
        <dbReference type="Google" id="ProtNLM"/>
    </source>
</evidence>
<keyword evidence="4" id="KW-1185">Reference proteome</keyword>
<feature type="compositionally biased region" description="Polar residues" evidence="1">
    <location>
        <begin position="51"/>
        <end position="62"/>
    </location>
</feature>
<accession>A0A0W7X4T4</accession>
<evidence type="ECO:0000313" key="4">
    <source>
        <dbReference type="Proteomes" id="UP000054804"/>
    </source>
</evidence>
<name>A0A0W7X4T4_9ACTN</name>
<evidence type="ECO:0000256" key="2">
    <source>
        <dbReference type="SAM" id="SignalP"/>
    </source>
</evidence>
<feature type="signal peptide" evidence="2">
    <location>
        <begin position="1"/>
        <end position="20"/>
    </location>
</feature>
<dbReference type="STRING" id="1765722.AT728_10015"/>
<reference evidence="3 4" key="1">
    <citation type="submission" date="2015-12" db="EMBL/GenBank/DDBJ databases">
        <title>Draft genome sequence of Streptomyces silvensis ATCC 53525, a producer of novel hormone antagonists.</title>
        <authorList>
            <person name="Johnston C.W."/>
            <person name="Li Y."/>
            <person name="Magarvey N.A."/>
        </authorList>
    </citation>
    <scope>NUCLEOTIDE SEQUENCE [LARGE SCALE GENOMIC DNA]</scope>
    <source>
        <strain evidence="3 4">ATCC 53525</strain>
    </source>
</reference>
<gene>
    <name evidence="3" type="ORF">AT728_10015</name>
</gene>
<feature type="compositionally biased region" description="Basic and acidic residues" evidence="1">
    <location>
        <begin position="130"/>
        <end position="142"/>
    </location>
</feature>
<dbReference type="EMBL" id="LOCL01000033">
    <property type="protein sequence ID" value="KUF17722.1"/>
    <property type="molecule type" value="Genomic_DNA"/>
</dbReference>
<proteinExistence type="predicted"/>
<sequence length="217" mass="23095">MLIAAALVAAVAVGAVSAAALLLGRDGDGDGVRTVPPSSVSPDGSDDSASRPTATSTVTRTPDTGRPSTPEAPKNYRIAKDPRGFALAVPKGYVRETDGPRTYYSSPGGVVRIGIDEGASEPGGPLAAQRRSDAAGPRDLRGYRDGEVTETTRNGRPAALWQYTWDGSGADGGARHTFDLCWEENGRMYHVWVSAPVDRTREARRYFDTAVDTFVRR</sequence>
<feature type="region of interest" description="Disordered" evidence="1">
    <location>
        <begin position="117"/>
        <end position="142"/>
    </location>
</feature>
<evidence type="ECO:0000256" key="1">
    <source>
        <dbReference type="SAM" id="MobiDB-lite"/>
    </source>
</evidence>
<dbReference type="AlphaFoldDB" id="A0A0W7X4T4"/>
<keyword evidence="2" id="KW-0732">Signal</keyword>
<protein>
    <recommendedName>
        <fullName evidence="5">Serine/threonine protein kinase</fullName>
    </recommendedName>
</protein>
<dbReference type="RefSeq" id="WP_058848159.1">
    <property type="nucleotide sequence ID" value="NZ_LOCL01000033.1"/>
</dbReference>
<dbReference type="Proteomes" id="UP000054804">
    <property type="component" value="Unassembled WGS sequence"/>
</dbReference>
<evidence type="ECO:0000313" key="3">
    <source>
        <dbReference type="EMBL" id="KUF17722.1"/>
    </source>
</evidence>
<feature type="chain" id="PRO_5039294885" description="Serine/threonine protein kinase" evidence="2">
    <location>
        <begin position="21"/>
        <end position="217"/>
    </location>
</feature>
<comment type="caution">
    <text evidence="3">The sequence shown here is derived from an EMBL/GenBank/DDBJ whole genome shotgun (WGS) entry which is preliminary data.</text>
</comment>
<organism evidence="3 4">
    <name type="scientific">Streptomyces silvensis</name>
    <dbReference type="NCBI Taxonomy" id="1765722"/>
    <lineage>
        <taxon>Bacteria</taxon>
        <taxon>Bacillati</taxon>
        <taxon>Actinomycetota</taxon>
        <taxon>Actinomycetes</taxon>
        <taxon>Kitasatosporales</taxon>
        <taxon>Streptomycetaceae</taxon>
        <taxon>Streptomyces</taxon>
    </lineage>
</organism>